<sequence length="463" mass="52225">MLFSSPSFLYAFLPLVLAGCYLTKTVQARNVLLLCASVIFYTWGELKYLPLIFTVIAVTHMGAVYQVRAKSHHQLVLGLSVTTLLALLAFFKYYGFVVENLNAAGITLLPELTVALPLGISFFTFQAISQLVDVCRHRDEAKFQHPTLLRTALYIILFPQLIAGPIVRWGSVVSQMGKRLDTPLRRSVGAKLFVLGLASKVIIADNVAPIADHAFSLGSALDMGEAWFGVTAYALQIFFDFAGYSNMAIGLGLFFGFKFPTNFRDPYVSQSITEFWRRWHISLSSWFRDYVYIPLGGNRHGQTRTIANLLIVFLATGIWHGAAWNFVVWGMWHGSFLVLERFFGRPRQVLVARIYTLLVVLLGWVFFRAATLGDATTYIGGMFGMDGDGVISPEFYSSISNEILVIFGVGLFFGLTPRAQRDRIWKRLNRIGWLSNLWFTILLVICMIYVANSTYSPFLYFRF</sequence>
<protein>
    <recommendedName>
        <fullName evidence="4">Probable alginate O-acetylase AlgI</fullName>
    </recommendedName>
    <alternativeName>
        <fullName evidence="12">Alginate biosynthesis protein AlgI</fullName>
    </alternativeName>
</protein>
<feature type="transmembrane region" description="Helical" evidence="14">
    <location>
        <begin position="114"/>
        <end position="132"/>
    </location>
</feature>
<comment type="similarity">
    <text evidence="3 13">Belongs to the membrane-bound acyltransferase family.</text>
</comment>
<evidence type="ECO:0000256" key="1">
    <source>
        <dbReference type="ARBA" id="ARBA00004651"/>
    </source>
</evidence>
<proteinExistence type="inferred from homology"/>
<evidence type="ECO:0000256" key="13">
    <source>
        <dbReference type="PIRNR" id="PIRNR016636"/>
    </source>
</evidence>
<feature type="transmembrane region" description="Helical" evidence="14">
    <location>
        <begin position="152"/>
        <end position="172"/>
    </location>
</feature>
<evidence type="ECO:0000256" key="10">
    <source>
        <dbReference type="ARBA" id="ARBA00023136"/>
    </source>
</evidence>
<keyword evidence="9 14" id="KW-1133">Transmembrane helix</keyword>
<evidence type="ECO:0000256" key="14">
    <source>
        <dbReference type="SAM" id="Phobius"/>
    </source>
</evidence>
<dbReference type="RefSeq" id="WP_093160439.1">
    <property type="nucleotide sequence ID" value="NZ_FNEK01000047.1"/>
</dbReference>
<comment type="pathway">
    <text evidence="2">Glycan biosynthesis; alginate biosynthesis.</text>
</comment>
<keyword evidence="16" id="KW-1185">Reference proteome</keyword>
<evidence type="ECO:0000256" key="5">
    <source>
        <dbReference type="ARBA" id="ARBA00022475"/>
    </source>
</evidence>
<evidence type="ECO:0000256" key="2">
    <source>
        <dbReference type="ARBA" id="ARBA00005182"/>
    </source>
</evidence>
<keyword evidence="5 13" id="KW-1003">Cell membrane</keyword>
<evidence type="ECO:0000313" key="16">
    <source>
        <dbReference type="Proteomes" id="UP000199382"/>
    </source>
</evidence>
<evidence type="ECO:0000313" key="15">
    <source>
        <dbReference type="EMBL" id="SDK62007.1"/>
    </source>
</evidence>
<evidence type="ECO:0000256" key="12">
    <source>
        <dbReference type="ARBA" id="ARBA00031030"/>
    </source>
</evidence>
<dbReference type="GO" id="GO:0005886">
    <property type="term" value="C:plasma membrane"/>
    <property type="evidence" value="ECO:0007669"/>
    <property type="project" value="UniProtKB-SubCell"/>
</dbReference>
<dbReference type="Pfam" id="PF03062">
    <property type="entry name" value="MBOAT"/>
    <property type="match status" value="1"/>
</dbReference>
<dbReference type="PIRSF" id="PIRSF016636">
    <property type="entry name" value="AlgI_DltB"/>
    <property type="match status" value="1"/>
</dbReference>
<reference evidence="15 16" key="1">
    <citation type="submission" date="2016-10" db="EMBL/GenBank/DDBJ databases">
        <authorList>
            <person name="de Groot N.N."/>
        </authorList>
    </citation>
    <scope>NUCLEOTIDE SEQUENCE [LARGE SCALE GENOMIC DNA]</scope>
    <source>
        <strain evidence="15 16">DSM 25294</strain>
    </source>
</reference>
<dbReference type="GO" id="GO:0042121">
    <property type="term" value="P:alginic acid biosynthetic process"/>
    <property type="evidence" value="ECO:0007669"/>
    <property type="project" value="UniProtKB-KW"/>
</dbReference>
<dbReference type="InterPro" id="IPR004299">
    <property type="entry name" value="MBOAT_fam"/>
</dbReference>
<evidence type="ECO:0000256" key="3">
    <source>
        <dbReference type="ARBA" id="ARBA00010323"/>
    </source>
</evidence>
<keyword evidence="10 13" id="KW-0472">Membrane</keyword>
<dbReference type="InterPro" id="IPR051085">
    <property type="entry name" value="MB_O-acyltransferase"/>
</dbReference>
<feature type="transmembrane region" description="Helical" evidence="14">
    <location>
        <begin position="48"/>
        <end position="68"/>
    </location>
</feature>
<feature type="transmembrane region" description="Helical" evidence="14">
    <location>
        <begin position="306"/>
        <end position="329"/>
    </location>
</feature>
<dbReference type="Proteomes" id="UP000199382">
    <property type="component" value="Unassembled WGS sequence"/>
</dbReference>
<organism evidence="15 16">
    <name type="scientific">Aliiruegeria lutimaris</name>
    <dbReference type="NCBI Taxonomy" id="571298"/>
    <lineage>
        <taxon>Bacteria</taxon>
        <taxon>Pseudomonadati</taxon>
        <taxon>Pseudomonadota</taxon>
        <taxon>Alphaproteobacteria</taxon>
        <taxon>Rhodobacterales</taxon>
        <taxon>Roseobacteraceae</taxon>
        <taxon>Aliiruegeria</taxon>
    </lineage>
</organism>
<dbReference type="GO" id="GO:0016746">
    <property type="term" value="F:acyltransferase activity"/>
    <property type="evidence" value="ECO:0007669"/>
    <property type="project" value="UniProtKB-KW"/>
</dbReference>
<feature type="transmembrane region" description="Helical" evidence="14">
    <location>
        <begin position="75"/>
        <end position="94"/>
    </location>
</feature>
<dbReference type="PANTHER" id="PTHR13285">
    <property type="entry name" value="ACYLTRANSFERASE"/>
    <property type="match status" value="1"/>
</dbReference>
<evidence type="ECO:0000256" key="9">
    <source>
        <dbReference type="ARBA" id="ARBA00022989"/>
    </source>
</evidence>
<evidence type="ECO:0000256" key="11">
    <source>
        <dbReference type="ARBA" id="ARBA00023315"/>
    </source>
</evidence>
<comment type="subcellular location">
    <subcellularLocation>
        <location evidence="1">Cell membrane</location>
        <topology evidence="1">Multi-pass membrane protein</topology>
    </subcellularLocation>
</comment>
<feature type="transmembrane region" description="Helical" evidence="14">
    <location>
        <begin position="436"/>
        <end position="455"/>
    </location>
</feature>
<dbReference type="EMBL" id="FNEK01000047">
    <property type="protein sequence ID" value="SDK62007.1"/>
    <property type="molecule type" value="Genomic_DNA"/>
</dbReference>
<dbReference type="InterPro" id="IPR024194">
    <property type="entry name" value="Ac/AlaTfrase_AlgI/DltB"/>
</dbReference>
<keyword evidence="6 13" id="KW-0808">Transferase</keyword>
<feature type="transmembrane region" description="Helical" evidence="14">
    <location>
        <begin position="232"/>
        <end position="257"/>
    </location>
</feature>
<dbReference type="InterPro" id="IPR028362">
    <property type="entry name" value="AlgI"/>
</dbReference>
<feature type="transmembrane region" description="Helical" evidence="14">
    <location>
        <begin position="350"/>
        <end position="367"/>
    </location>
</feature>
<name>A0A1G9DDW5_9RHOB</name>
<dbReference type="OrthoDB" id="139172at2"/>
<evidence type="ECO:0000256" key="4">
    <source>
        <dbReference type="ARBA" id="ARBA00016084"/>
    </source>
</evidence>
<evidence type="ECO:0000256" key="8">
    <source>
        <dbReference type="ARBA" id="ARBA00022841"/>
    </source>
</evidence>
<feature type="transmembrane region" description="Helical" evidence="14">
    <location>
        <begin position="395"/>
        <end position="415"/>
    </location>
</feature>
<dbReference type="STRING" id="571298.SAMN04488026_10473"/>
<keyword evidence="8" id="KW-0016">Alginate biosynthesis</keyword>
<keyword evidence="7 14" id="KW-0812">Transmembrane</keyword>
<evidence type="ECO:0000256" key="6">
    <source>
        <dbReference type="ARBA" id="ARBA00022679"/>
    </source>
</evidence>
<keyword evidence="11 13" id="KW-0012">Acyltransferase</keyword>
<gene>
    <name evidence="15" type="ORF">SAMN04488026_10473</name>
</gene>
<dbReference type="AlphaFoldDB" id="A0A1G9DDW5"/>
<dbReference type="PANTHER" id="PTHR13285:SF23">
    <property type="entry name" value="TEICHOIC ACID D-ALANYLTRANSFERASE"/>
    <property type="match status" value="1"/>
</dbReference>
<dbReference type="PIRSF" id="PIRSF500217">
    <property type="entry name" value="AlgI"/>
    <property type="match status" value="1"/>
</dbReference>
<evidence type="ECO:0000256" key="7">
    <source>
        <dbReference type="ARBA" id="ARBA00022692"/>
    </source>
</evidence>
<accession>A0A1G9DDW5</accession>